<dbReference type="RefSeq" id="WP_184567291.1">
    <property type="nucleotide sequence ID" value="NZ_JACIEI010000014.1"/>
</dbReference>
<dbReference type="GO" id="GO:0016779">
    <property type="term" value="F:nucleotidyltransferase activity"/>
    <property type="evidence" value="ECO:0007669"/>
    <property type="project" value="InterPro"/>
</dbReference>
<dbReference type="InterPro" id="IPR002934">
    <property type="entry name" value="Polymerase_NTP_transf_dom"/>
</dbReference>
<dbReference type="Gene3D" id="3.30.460.10">
    <property type="entry name" value="Beta Polymerase, domain 2"/>
    <property type="match status" value="1"/>
</dbReference>
<dbReference type="CDD" id="cd05403">
    <property type="entry name" value="NT_KNTase_like"/>
    <property type="match status" value="1"/>
</dbReference>
<accession>A0A7W6H1P2</accession>
<dbReference type="Pfam" id="PF01909">
    <property type="entry name" value="NTP_transf_2"/>
    <property type="match status" value="1"/>
</dbReference>
<keyword evidence="3" id="KW-1185">Reference proteome</keyword>
<gene>
    <name evidence="2" type="ORF">GGR95_003058</name>
</gene>
<name>A0A7W6H1P2_9RHOB</name>
<dbReference type="AlphaFoldDB" id="A0A7W6H1P2"/>
<dbReference type="EMBL" id="JACIEI010000014">
    <property type="protein sequence ID" value="MBB3995402.1"/>
    <property type="molecule type" value="Genomic_DNA"/>
</dbReference>
<sequence>MKNGGPFGIYTSDKNYELGFCTVPPKTNQIWESPQPGRFLIPTRDNCLAGEQPLSRLHPSENVPNPVQISNRGDRLALLFTLTLSAASSLIFFGSRAQGTHLSSSDVDLLIITPDCDYVGATHGALSVYTVPPEEALRRVRNGDLFFGSLLQTGQPLFDPQERFDALTKAFTPRPQPTAKRAAQAIGTLMLKDSLFARFPEFVIGRALWCFRTILLAEGENLFLLPHSIHEKDRIAHDLLIAARNKKVTAQTAAFDAFTAFMTGRRLIEEDWLDKDFNTWKTRFEASGNAAGLKTLTMLEALAKRA</sequence>
<feature type="domain" description="Polymerase nucleotidyl transferase" evidence="1">
    <location>
        <begin position="89"/>
        <end position="116"/>
    </location>
</feature>
<evidence type="ECO:0000313" key="3">
    <source>
        <dbReference type="Proteomes" id="UP000530268"/>
    </source>
</evidence>
<reference evidence="2 3" key="1">
    <citation type="submission" date="2020-08" db="EMBL/GenBank/DDBJ databases">
        <title>Genomic Encyclopedia of Type Strains, Phase IV (KMG-IV): sequencing the most valuable type-strain genomes for metagenomic binning, comparative biology and taxonomic classification.</title>
        <authorList>
            <person name="Goeker M."/>
        </authorList>
    </citation>
    <scope>NUCLEOTIDE SEQUENCE [LARGE SCALE GENOMIC DNA]</scope>
    <source>
        <strain evidence="2 3">DSM 102234</strain>
    </source>
</reference>
<dbReference type="SUPFAM" id="SSF81301">
    <property type="entry name" value="Nucleotidyltransferase"/>
    <property type="match status" value="1"/>
</dbReference>
<dbReference type="InterPro" id="IPR043519">
    <property type="entry name" value="NT_sf"/>
</dbReference>
<protein>
    <recommendedName>
        <fullName evidence="1">Polymerase nucleotidyl transferase domain-containing protein</fullName>
    </recommendedName>
</protein>
<dbReference type="Proteomes" id="UP000530268">
    <property type="component" value="Unassembled WGS sequence"/>
</dbReference>
<comment type="caution">
    <text evidence="2">The sequence shown here is derived from an EMBL/GenBank/DDBJ whole genome shotgun (WGS) entry which is preliminary data.</text>
</comment>
<evidence type="ECO:0000259" key="1">
    <source>
        <dbReference type="Pfam" id="PF01909"/>
    </source>
</evidence>
<evidence type="ECO:0000313" key="2">
    <source>
        <dbReference type="EMBL" id="MBB3995402.1"/>
    </source>
</evidence>
<organism evidence="2 3">
    <name type="scientific">Sulfitobacter undariae</name>
    <dbReference type="NCBI Taxonomy" id="1563671"/>
    <lineage>
        <taxon>Bacteria</taxon>
        <taxon>Pseudomonadati</taxon>
        <taxon>Pseudomonadota</taxon>
        <taxon>Alphaproteobacteria</taxon>
        <taxon>Rhodobacterales</taxon>
        <taxon>Roseobacteraceae</taxon>
        <taxon>Sulfitobacter</taxon>
    </lineage>
</organism>
<proteinExistence type="predicted"/>